<evidence type="ECO:0000313" key="5">
    <source>
        <dbReference type="Proteomes" id="UP001530293"/>
    </source>
</evidence>
<dbReference type="PROSITE" id="PS51819">
    <property type="entry name" value="VOC"/>
    <property type="match status" value="1"/>
</dbReference>
<comment type="caution">
    <text evidence="4">The sequence shown here is derived from an EMBL/GenBank/DDBJ whole genome shotgun (WGS) entry which is preliminary data.</text>
</comment>
<dbReference type="InterPro" id="IPR037523">
    <property type="entry name" value="VOC_core"/>
</dbReference>
<protein>
    <recommendedName>
        <fullName evidence="3">VOC domain-containing protein</fullName>
    </recommendedName>
</protein>
<dbReference type="PROSITE" id="PS00934">
    <property type="entry name" value="GLYOXALASE_I_1"/>
    <property type="match status" value="1"/>
</dbReference>
<evidence type="ECO:0000256" key="1">
    <source>
        <dbReference type="ARBA" id="ARBA00022723"/>
    </source>
</evidence>
<keyword evidence="1" id="KW-0479">Metal-binding</keyword>
<evidence type="ECO:0000259" key="3">
    <source>
        <dbReference type="PROSITE" id="PS51819"/>
    </source>
</evidence>
<accession>A0ABD3MAQ1</accession>
<keyword evidence="2" id="KW-0732">Signal</keyword>
<name>A0ABD3MAQ1_9STRA</name>
<sequence>MMTTSTTILSSLLLILLLATPIAAFTTTTSTTTTTRISSSNNSGSSRYVDDQIINGIKLLRRQRQHQQLFRRPVALASNPSDYDEQQQQTASSLDVSSYMFPTISTTSTSSAESGGNDDDETKHYILQQTMIRIKDPIQSLDFYCKILGFRLIHYSEFPQWKFNVYFVAPVSALTSTTPNTPTTAAVVPNENSRAERWNLCMTTPGCIELTWNYGTEHEDGMVYNTGNADGTGVSIVSSTSSLSSLSSSSAGKIANDDSTGLKETTTTYKVRGGFGHIGITVPNVYDACSRFHSLGVQFHKSPNMGGMKGLAFIKDPDGYLIEVLPQGPMVVQDVDCLGVEAEGGDGVGYKDNSK</sequence>
<gene>
    <name evidence="4" type="ORF">ACHAWU_000017</name>
</gene>
<dbReference type="PANTHER" id="PTHR10374">
    <property type="entry name" value="LACTOYLGLUTATHIONE LYASE GLYOXALASE I"/>
    <property type="match status" value="1"/>
</dbReference>
<dbReference type="GO" id="GO:0046872">
    <property type="term" value="F:metal ion binding"/>
    <property type="evidence" value="ECO:0007669"/>
    <property type="project" value="UniProtKB-KW"/>
</dbReference>
<dbReference type="Proteomes" id="UP001530293">
    <property type="component" value="Unassembled WGS sequence"/>
</dbReference>
<dbReference type="PANTHER" id="PTHR10374:SF30">
    <property type="entry name" value="LACTOYLGLUTATHIONE LYASE"/>
    <property type="match status" value="1"/>
</dbReference>
<dbReference type="Pfam" id="PF00903">
    <property type="entry name" value="Glyoxalase"/>
    <property type="match status" value="1"/>
</dbReference>
<evidence type="ECO:0000256" key="2">
    <source>
        <dbReference type="SAM" id="SignalP"/>
    </source>
</evidence>
<dbReference type="EMBL" id="JALLBG020000173">
    <property type="protein sequence ID" value="KAL3760697.1"/>
    <property type="molecule type" value="Genomic_DNA"/>
</dbReference>
<dbReference type="InterPro" id="IPR018146">
    <property type="entry name" value="Glyoxalase_1_CS"/>
</dbReference>
<keyword evidence="5" id="KW-1185">Reference proteome</keyword>
<dbReference type="Gene3D" id="3.10.180.10">
    <property type="entry name" value="2,3-Dihydroxybiphenyl 1,2-Dioxygenase, domain 1"/>
    <property type="match status" value="1"/>
</dbReference>
<dbReference type="CDD" id="cd07233">
    <property type="entry name" value="GlxI_Zn"/>
    <property type="match status" value="1"/>
</dbReference>
<organism evidence="4 5">
    <name type="scientific">Discostella pseudostelligera</name>
    <dbReference type="NCBI Taxonomy" id="259834"/>
    <lineage>
        <taxon>Eukaryota</taxon>
        <taxon>Sar</taxon>
        <taxon>Stramenopiles</taxon>
        <taxon>Ochrophyta</taxon>
        <taxon>Bacillariophyta</taxon>
        <taxon>Coscinodiscophyceae</taxon>
        <taxon>Thalassiosirophycidae</taxon>
        <taxon>Stephanodiscales</taxon>
        <taxon>Stephanodiscaceae</taxon>
        <taxon>Discostella</taxon>
    </lineage>
</organism>
<dbReference type="InterPro" id="IPR004360">
    <property type="entry name" value="Glyas_Fos-R_dOase_dom"/>
</dbReference>
<dbReference type="InterPro" id="IPR029068">
    <property type="entry name" value="Glyas_Bleomycin-R_OHBP_Dase"/>
</dbReference>
<dbReference type="AlphaFoldDB" id="A0ABD3MAQ1"/>
<evidence type="ECO:0000313" key="4">
    <source>
        <dbReference type="EMBL" id="KAL3760697.1"/>
    </source>
</evidence>
<feature type="signal peptide" evidence="2">
    <location>
        <begin position="1"/>
        <end position="24"/>
    </location>
</feature>
<dbReference type="SUPFAM" id="SSF54593">
    <property type="entry name" value="Glyoxalase/Bleomycin resistance protein/Dihydroxybiphenyl dioxygenase"/>
    <property type="match status" value="1"/>
</dbReference>
<feature type="chain" id="PRO_5044839522" description="VOC domain-containing protein" evidence="2">
    <location>
        <begin position="25"/>
        <end position="355"/>
    </location>
</feature>
<feature type="domain" description="VOC" evidence="3">
    <location>
        <begin position="126"/>
        <end position="327"/>
    </location>
</feature>
<proteinExistence type="predicted"/>
<reference evidence="4 5" key="1">
    <citation type="submission" date="2024-10" db="EMBL/GenBank/DDBJ databases">
        <title>Updated reference genomes for cyclostephanoid diatoms.</title>
        <authorList>
            <person name="Roberts W.R."/>
            <person name="Alverson A.J."/>
        </authorList>
    </citation>
    <scope>NUCLEOTIDE SEQUENCE [LARGE SCALE GENOMIC DNA]</scope>
    <source>
        <strain evidence="4 5">AJA232-27</strain>
    </source>
</reference>